<reference evidence="1 2" key="1">
    <citation type="submission" date="2016-03" db="EMBL/GenBank/DDBJ databases">
        <title>Whole genome sequencing of Grifola frondosa 9006-11.</title>
        <authorList>
            <person name="Min B."/>
            <person name="Park H."/>
            <person name="Kim J.-G."/>
            <person name="Cho H."/>
            <person name="Oh Y.-L."/>
            <person name="Kong W.-S."/>
            <person name="Choi I.-G."/>
        </authorList>
    </citation>
    <scope>NUCLEOTIDE SEQUENCE [LARGE SCALE GENOMIC DNA]</scope>
    <source>
        <strain evidence="1 2">9006-11</strain>
    </source>
</reference>
<protein>
    <submittedName>
        <fullName evidence="1">Uncharacterized protein</fullName>
    </submittedName>
</protein>
<dbReference type="EMBL" id="LUGG01000004">
    <property type="protein sequence ID" value="OBZ75324.1"/>
    <property type="molecule type" value="Genomic_DNA"/>
</dbReference>
<evidence type="ECO:0000313" key="2">
    <source>
        <dbReference type="Proteomes" id="UP000092993"/>
    </source>
</evidence>
<proteinExistence type="predicted"/>
<sequence length="81" mass="8767">MLAGLACPDLAPLLQFVCYNTKLYMQPFSYITYLARILRSARPGAACARSALGIPLIIAPACTLDARTHLMSAGEVPRGNW</sequence>
<accession>A0A1C7MJX3</accession>
<dbReference type="AlphaFoldDB" id="A0A1C7MJX3"/>
<name>A0A1C7MJX3_GRIFR</name>
<gene>
    <name evidence="1" type="ORF">A0H81_04946</name>
</gene>
<evidence type="ECO:0000313" key="1">
    <source>
        <dbReference type="EMBL" id="OBZ75324.1"/>
    </source>
</evidence>
<keyword evidence="2" id="KW-1185">Reference proteome</keyword>
<comment type="caution">
    <text evidence="1">The sequence shown here is derived from an EMBL/GenBank/DDBJ whole genome shotgun (WGS) entry which is preliminary data.</text>
</comment>
<organism evidence="1 2">
    <name type="scientific">Grifola frondosa</name>
    <name type="common">Maitake</name>
    <name type="synonym">Polyporus frondosus</name>
    <dbReference type="NCBI Taxonomy" id="5627"/>
    <lineage>
        <taxon>Eukaryota</taxon>
        <taxon>Fungi</taxon>
        <taxon>Dikarya</taxon>
        <taxon>Basidiomycota</taxon>
        <taxon>Agaricomycotina</taxon>
        <taxon>Agaricomycetes</taxon>
        <taxon>Polyporales</taxon>
        <taxon>Grifolaceae</taxon>
        <taxon>Grifola</taxon>
    </lineage>
</organism>
<dbReference type="Proteomes" id="UP000092993">
    <property type="component" value="Unassembled WGS sequence"/>
</dbReference>